<evidence type="ECO:0000256" key="12">
    <source>
        <dbReference type="ARBA" id="ARBA00048056"/>
    </source>
</evidence>
<dbReference type="AlphaFoldDB" id="A0A816FDY9"/>
<keyword evidence="10 17" id="KW-0067">ATP-binding</keyword>
<dbReference type="Proteomes" id="UP000663854">
    <property type="component" value="Unassembled WGS sequence"/>
</dbReference>
<dbReference type="SUPFAM" id="SSF100934">
    <property type="entry name" value="Heat shock protein 70kD (HSP70), C-terminal subdomain"/>
    <property type="match status" value="1"/>
</dbReference>
<keyword evidence="22" id="KW-1185">Reference proteome</keyword>
<evidence type="ECO:0000256" key="7">
    <source>
        <dbReference type="ARBA" id="ARBA00022741"/>
    </source>
</evidence>
<dbReference type="Gene3D" id="3.30.420.40">
    <property type="match status" value="2"/>
</dbReference>
<dbReference type="CDD" id="cd10241">
    <property type="entry name" value="ASKHA_NBD_HSP70_BiP"/>
    <property type="match status" value="1"/>
</dbReference>
<feature type="compositionally biased region" description="Gly residues" evidence="19">
    <location>
        <begin position="608"/>
        <end position="617"/>
    </location>
</feature>
<dbReference type="GO" id="GO:0016787">
    <property type="term" value="F:hydrolase activity"/>
    <property type="evidence" value="ECO:0007669"/>
    <property type="project" value="UniProtKB-KW"/>
</dbReference>
<dbReference type="PRINTS" id="PR00301">
    <property type="entry name" value="HEATSHOCK70"/>
</dbReference>
<evidence type="ECO:0000256" key="18">
    <source>
        <dbReference type="SAM" id="Coils"/>
    </source>
</evidence>
<evidence type="ECO:0000256" key="1">
    <source>
        <dbReference type="ARBA" id="ARBA00003955"/>
    </source>
</evidence>
<evidence type="ECO:0000313" key="21">
    <source>
        <dbReference type="EMBL" id="CAF1660305.1"/>
    </source>
</evidence>
<dbReference type="NCBIfam" id="NF001413">
    <property type="entry name" value="PRK00290.1"/>
    <property type="match status" value="1"/>
</dbReference>
<dbReference type="GO" id="GO:0005788">
    <property type="term" value="C:endoplasmic reticulum lumen"/>
    <property type="evidence" value="ECO:0007669"/>
    <property type="project" value="UniProtKB-SubCell"/>
</dbReference>
<dbReference type="InterPro" id="IPR043129">
    <property type="entry name" value="ATPase_NBD"/>
</dbReference>
<evidence type="ECO:0000256" key="19">
    <source>
        <dbReference type="SAM" id="MobiDB-lite"/>
    </source>
</evidence>
<dbReference type="PANTHER" id="PTHR19375">
    <property type="entry name" value="HEAT SHOCK PROTEIN 70KDA"/>
    <property type="match status" value="1"/>
</dbReference>
<dbReference type="EC" id="3.6.4.10" evidence="4"/>
<evidence type="ECO:0000256" key="6">
    <source>
        <dbReference type="ARBA" id="ARBA00022729"/>
    </source>
</evidence>
<keyword evidence="11" id="KW-0143">Chaperone</keyword>
<evidence type="ECO:0000256" key="10">
    <source>
        <dbReference type="ARBA" id="ARBA00022840"/>
    </source>
</evidence>
<feature type="region of interest" description="Disordered" evidence="19">
    <location>
        <begin position="606"/>
        <end position="632"/>
    </location>
</feature>
<comment type="subcellular location">
    <subcellularLocation>
        <location evidence="2">Endoplasmic reticulum lumen</location>
    </subcellularLocation>
</comment>
<evidence type="ECO:0000256" key="15">
    <source>
        <dbReference type="ARBA" id="ARBA00075741"/>
    </source>
</evidence>
<evidence type="ECO:0000313" key="22">
    <source>
        <dbReference type="Proteomes" id="UP000663870"/>
    </source>
</evidence>
<evidence type="ECO:0000256" key="16">
    <source>
        <dbReference type="ARBA" id="ARBA00077344"/>
    </source>
</evidence>
<gene>
    <name evidence="21" type="ORF">JXQ802_LOCUS55963</name>
    <name evidence="20" type="ORF">PYM288_LOCUS39416</name>
</gene>
<evidence type="ECO:0000256" key="17">
    <source>
        <dbReference type="RuleBase" id="RU003322"/>
    </source>
</evidence>
<dbReference type="FunFam" id="1.20.1270.10:FF:000056">
    <property type="entry name" value="Putative Hsp70 family ATPase KAR2"/>
    <property type="match status" value="1"/>
</dbReference>
<evidence type="ECO:0000256" key="9">
    <source>
        <dbReference type="ARBA" id="ARBA00022824"/>
    </source>
</evidence>
<evidence type="ECO:0000256" key="4">
    <source>
        <dbReference type="ARBA" id="ARBA00012554"/>
    </source>
</evidence>
<dbReference type="GO" id="GO:0005524">
    <property type="term" value="F:ATP binding"/>
    <property type="evidence" value="ECO:0007669"/>
    <property type="project" value="UniProtKB-KW"/>
</dbReference>
<proteinExistence type="inferred from homology"/>
<protein>
    <recommendedName>
        <fullName evidence="14">Endoplasmic reticulum chaperone BIP</fullName>
        <ecNumber evidence="4">3.6.4.10</ecNumber>
    </recommendedName>
    <alternativeName>
        <fullName evidence="15">78 kDa glucose-regulated protein homolog</fullName>
    </alternativeName>
    <alternativeName>
        <fullName evidence="16">Binding-immunoglobulin protein homolog</fullName>
    </alternativeName>
    <alternativeName>
        <fullName evidence="5">Endoplasmic reticulum chaperone BiP</fullName>
    </alternativeName>
</protein>
<dbReference type="SUPFAM" id="SSF53067">
    <property type="entry name" value="Actin-like ATPase domain"/>
    <property type="match status" value="2"/>
</dbReference>
<dbReference type="FunFam" id="2.60.34.10:FF:000014">
    <property type="entry name" value="Chaperone protein DnaK HSP70"/>
    <property type="match status" value="1"/>
</dbReference>
<organism evidence="21 22">
    <name type="scientific">Rotaria sordida</name>
    <dbReference type="NCBI Taxonomy" id="392033"/>
    <lineage>
        <taxon>Eukaryota</taxon>
        <taxon>Metazoa</taxon>
        <taxon>Spiralia</taxon>
        <taxon>Gnathifera</taxon>
        <taxon>Rotifera</taxon>
        <taxon>Eurotatoria</taxon>
        <taxon>Bdelloidea</taxon>
        <taxon>Philodinida</taxon>
        <taxon>Philodinidae</taxon>
        <taxon>Rotaria</taxon>
    </lineage>
</organism>
<sequence length="632" mass="69597">GTVIGIDLGTTYSCVGIFRNGQIEIIANDQGNRITPSYVAFTSDGERLIGDAAKNQLTSNPENTVFDVKRLIGREFSDQSVQQDIKHFPFQVIEKNSKPIIQVNTGKEQKLFTPEEISAMVLGKMREIAEAYLGKKVTHAVVTVPAYFNDAQRQATKDAGTIAGLNVIRIINEPTAAAIAYGLDKKEGEKNILVFDLGGGTFDVSLLTIDNGVFEVIATNGDTHLGGEDFDQRVMEHFIKLFKKKTGKDIRKDNRAVQKLRREVEKAKRTLSSQHQTKIEIESFFDNEDFSETLTRAKFEELNMDLFRSTMKPVQKVLEDADLKKTDIAEVVLVGGSTRIPKVQQLVKDFFDGKEPSRGINPDEAVAYGAAVQAGILSGEQDTGDIVLLDVNPLTLGIETVGGVMTKIIPRNTVIPTKKSQIFSTAADNQPTVTIQVLEGERPMTKDNHVLGKFDLTGIPPAPRGVPQIEVTFEIDVNGILKVTAEDKGTGNKQNIVINANTNRLSPEEIDRMIKDSEKFADEDKKVKERVDAKNELESYAYSLKTQLNDKEKLGGKLSDSDKKSIETAVEEQIKWLESNPMAEVDELKEHKKQLEEIVTPIMTKLYGQGGGAGGAGDVPPPSSHTHDEDSL</sequence>
<keyword evidence="18" id="KW-0175">Coiled coil</keyword>
<dbReference type="EMBL" id="CAJNOL010012552">
    <property type="protein sequence ID" value="CAF1660305.1"/>
    <property type="molecule type" value="Genomic_DNA"/>
</dbReference>
<dbReference type="InterPro" id="IPR042050">
    <property type="entry name" value="BIP_NBD"/>
</dbReference>
<dbReference type="PROSITE" id="PS00329">
    <property type="entry name" value="HSP70_2"/>
    <property type="match status" value="1"/>
</dbReference>
<keyword evidence="7 17" id="KW-0547">Nucleotide-binding</keyword>
<dbReference type="FunFam" id="3.30.420.40:FF:000720">
    <property type="entry name" value="Endoplasmic reticulum chaperone BiP"/>
    <property type="match status" value="1"/>
</dbReference>
<evidence type="ECO:0000256" key="13">
    <source>
        <dbReference type="ARBA" id="ARBA00054236"/>
    </source>
</evidence>
<dbReference type="Gene3D" id="1.20.1270.10">
    <property type="match status" value="1"/>
</dbReference>
<evidence type="ECO:0000256" key="5">
    <source>
        <dbReference type="ARBA" id="ARBA00019933"/>
    </source>
</evidence>
<comment type="catalytic activity">
    <reaction evidence="12">
        <text>ATP + H2O = ADP + phosphate + H(+)</text>
        <dbReference type="Rhea" id="RHEA:13065"/>
        <dbReference type="ChEBI" id="CHEBI:15377"/>
        <dbReference type="ChEBI" id="CHEBI:15378"/>
        <dbReference type="ChEBI" id="CHEBI:30616"/>
        <dbReference type="ChEBI" id="CHEBI:43474"/>
        <dbReference type="ChEBI" id="CHEBI:456216"/>
        <dbReference type="EC" id="3.6.4.10"/>
    </reaction>
</comment>
<name>A0A816FDY9_9BILA</name>
<feature type="non-terminal residue" evidence="21">
    <location>
        <position position="1"/>
    </location>
</feature>
<dbReference type="FunFam" id="3.90.640.10:FF:000153">
    <property type="entry name" value="Endoplasmic reticulum chaperone BiP"/>
    <property type="match status" value="1"/>
</dbReference>
<dbReference type="EMBL" id="CAJNOH010010719">
    <property type="protein sequence ID" value="CAF1516547.1"/>
    <property type="molecule type" value="Genomic_DNA"/>
</dbReference>
<comment type="function">
    <text evidence="13">Endoplasmic reticulum chaperone that plays a key role in protein folding and quality control in the endoplasmic reticulum lumen. Involved in the correct folding of proteins and degradation of misfolded proteins. Acts as a key repressor of the unfolded protein response (UPR).</text>
</comment>
<feature type="coiled-coil region" evidence="18">
    <location>
        <begin position="250"/>
        <end position="277"/>
    </location>
</feature>
<dbReference type="InterPro" id="IPR029048">
    <property type="entry name" value="HSP70_C_sf"/>
</dbReference>
<dbReference type="GO" id="GO:0140662">
    <property type="term" value="F:ATP-dependent protein folding chaperone"/>
    <property type="evidence" value="ECO:0007669"/>
    <property type="project" value="InterPro"/>
</dbReference>
<dbReference type="InterPro" id="IPR029047">
    <property type="entry name" value="HSP70_peptide-bd_sf"/>
</dbReference>
<evidence type="ECO:0000256" key="14">
    <source>
        <dbReference type="ARBA" id="ARBA00069311"/>
    </source>
</evidence>
<dbReference type="PROSITE" id="PS01036">
    <property type="entry name" value="HSP70_3"/>
    <property type="match status" value="1"/>
</dbReference>
<dbReference type="SUPFAM" id="SSF100920">
    <property type="entry name" value="Heat shock protein 70kD (HSP70), peptide-binding domain"/>
    <property type="match status" value="1"/>
</dbReference>
<dbReference type="InterPro" id="IPR018181">
    <property type="entry name" value="Heat_shock_70_CS"/>
</dbReference>
<comment type="similarity">
    <text evidence="3 17">Belongs to the heat shock protein 70 family.</text>
</comment>
<keyword evidence="9" id="KW-0256">Endoplasmic reticulum</keyword>
<evidence type="ECO:0000256" key="3">
    <source>
        <dbReference type="ARBA" id="ARBA00007381"/>
    </source>
</evidence>
<evidence type="ECO:0000256" key="8">
    <source>
        <dbReference type="ARBA" id="ARBA00022801"/>
    </source>
</evidence>
<dbReference type="Gene3D" id="2.60.34.10">
    <property type="entry name" value="Substrate Binding Domain Of DNAk, Chain A, domain 1"/>
    <property type="match status" value="1"/>
</dbReference>
<evidence type="ECO:0000313" key="20">
    <source>
        <dbReference type="EMBL" id="CAF1516547.1"/>
    </source>
</evidence>
<dbReference type="Gene3D" id="3.90.640.10">
    <property type="entry name" value="Actin, Chain A, domain 4"/>
    <property type="match status" value="1"/>
</dbReference>
<evidence type="ECO:0000256" key="2">
    <source>
        <dbReference type="ARBA" id="ARBA00004319"/>
    </source>
</evidence>
<evidence type="ECO:0000256" key="11">
    <source>
        <dbReference type="ARBA" id="ARBA00023186"/>
    </source>
</evidence>
<dbReference type="PROSITE" id="PS00297">
    <property type="entry name" value="HSP70_1"/>
    <property type="match status" value="1"/>
</dbReference>
<keyword evidence="8" id="KW-0378">Hydrolase</keyword>
<keyword evidence="6" id="KW-0732">Signal</keyword>
<accession>A0A816FDY9</accession>
<dbReference type="FunFam" id="3.30.30.30:FF:000001">
    <property type="entry name" value="heat shock 70 kDa protein-like"/>
    <property type="match status" value="1"/>
</dbReference>
<dbReference type="InterPro" id="IPR013126">
    <property type="entry name" value="Hsp_70_fam"/>
</dbReference>
<dbReference type="Pfam" id="PF00012">
    <property type="entry name" value="HSP70"/>
    <property type="match status" value="1"/>
</dbReference>
<reference evidence="21" key="1">
    <citation type="submission" date="2021-02" db="EMBL/GenBank/DDBJ databases">
        <authorList>
            <person name="Nowell W R."/>
        </authorList>
    </citation>
    <scope>NUCLEOTIDE SEQUENCE</scope>
</reference>
<comment type="function">
    <text evidence="1">Probably plays a role in facilitating the assembly of multimeric protein complexes inside the ER.</text>
</comment>
<comment type="caution">
    <text evidence="21">The sequence shown here is derived from an EMBL/GenBank/DDBJ whole genome shotgun (WGS) entry which is preliminary data.</text>
</comment>
<dbReference type="Proteomes" id="UP000663870">
    <property type="component" value="Unassembled WGS sequence"/>
</dbReference>